<protein>
    <recommendedName>
        <fullName evidence="4">B30.2/SPRY domain-containing protein</fullName>
    </recommendedName>
</protein>
<dbReference type="SMART" id="SM00449">
    <property type="entry name" value="SPRY"/>
    <property type="match status" value="1"/>
</dbReference>
<reference evidence="5 6" key="1">
    <citation type="journal article" date="2019" name="Sci. Data">
        <title>Hybrid genome assembly and annotation of Danionella translucida.</title>
        <authorList>
            <person name="Kadobianskyi M."/>
            <person name="Schulze L."/>
            <person name="Schuelke M."/>
            <person name="Judkewitz B."/>
        </authorList>
    </citation>
    <scope>NUCLEOTIDE SEQUENCE [LARGE SCALE GENOMIC DNA]</scope>
    <source>
        <strain evidence="5 6">Bolton</strain>
    </source>
</reference>
<comment type="caution">
    <text evidence="5">The sequence shown here is derived from an EMBL/GenBank/DDBJ whole genome shotgun (WGS) entry which is preliminary data.</text>
</comment>
<keyword evidence="3" id="KW-0862">Zinc</keyword>
<dbReference type="SMART" id="SM00589">
    <property type="entry name" value="PRY"/>
    <property type="match status" value="1"/>
</dbReference>
<dbReference type="Pfam" id="PF00622">
    <property type="entry name" value="SPRY"/>
    <property type="match status" value="1"/>
</dbReference>
<organism evidence="5 6">
    <name type="scientific">Danionella cerebrum</name>
    <dbReference type="NCBI Taxonomy" id="2873325"/>
    <lineage>
        <taxon>Eukaryota</taxon>
        <taxon>Metazoa</taxon>
        <taxon>Chordata</taxon>
        <taxon>Craniata</taxon>
        <taxon>Vertebrata</taxon>
        <taxon>Euteleostomi</taxon>
        <taxon>Actinopterygii</taxon>
        <taxon>Neopterygii</taxon>
        <taxon>Teleostei</taxon>
        <taxon>Ostariophysi</taxon>
        <taxon>Cypriniformes</taxon>
        <taxon>Danionidae</taxon>
        <taxon>Danioninae</taxon>
        <taxon>Danionella</taxon>
    </lineage>
</organism>
<name>A0A553MPX7_9TELE</name>
<keyword evidence="1" id="KW-0479">Metal-binding</keyword>
<dbReference type="EMBL" id="SRMA01027333">
    <property type="protein sequence ID" value="TRY55231.1"/>
    <property type="molecule type" value="Genomic_DNA"/>
</dbReference>
<evidence type="ECO:0000256" key="2">
    <source>
        <dbReference type="ARBA" id="ARBA00022771"/>
    </source>
</evidence>
<dbReference type="AlphaFoldDB" id="A0A553MPX7"/>
<dbReference type="InterPro" id="IPR043136">
    <property type="entry name" value="B30.2/SPRY_sf"/>
</dbReference>
<dbReference type="GO" id="GO:0005737">
    <property type="term" value="C:cytoplasm"/>
    <property type="evidence" value="ECO:0007669"/>
    <property type="project" value="UniProtKB-ARBA"/>
</dbReference>
<proteinExistence type="predicted"/>
<accession>A0A553MPX7</accession>
<dbReference type="PROSITE" id="PS50188">
    <property type="entry name" value="B302_SPRY"/>
    <property type="match status" value="1"/>
</dbReference>
<dbReference type="PANTHER" id="PTHR25465">
    <property type="entry name" value="B-BOX DOMAIN CONTAINING"/>
    <property type="match status" value="1"/>
</dbReference>
<keyword evidence="6" id="KW-1185">Reference proteome</keyword>
<evidence type="ECO:0000313" key="5">
    <source>
        <dbReference type="EMBL" id="TRY55231.1"/>
    </source>
</evidence>
<evidence type="ECO:0000313" key="6">
    <source>
        <dbReference type="Proteomes" id="UP000316079"/>
    </source>
</evidence>
<evidence type="ECO:0000259" key="4">
    <source>
        <dbReference type="PROSITE" id="PS50188"/>
    </source>
</evidence>
<dbReference type="Proteomes" id="UP000316079">
    <property type="component" value="Unassembled WGS sequence"/>
</dbReference>
<dbReference type="InterPro" id="IPR003877">
    <property type="entry name" value="SPRY_dom"/>
</dbReference>
<evidence type="ECO:0000256" key="3">
    <source>
        <dbReference type="ARBA" id="ARBA00022833"/>
    </source>
</evidence>
<gene>
    <name evidence="5" type="ORF">DNTS_032691</name>
</gene>
<dbReference type="Gene3D" id="2.60.120.920">
    <property type="match status" value="1"/>
</dbReference>
<dbReference type="CDD" id="cd16040">
    <property type="entry name" value="SPRY_PRY_SNTX"/>
    <property type="match status" value="1"/>
</dbReference>
<dbReference type="SUPFAM" id="SSF49899">
    <property type="entry name" value="Concanavalin A-like lectins/glucanases"/>
    <property type="match status" value="1"/>
</dbReference>
<evidence type="ECO:0000256" key="1">
    <source>
        <dbReference type="ARBA" id="ARBA00022723"/>
    </source>
</evidence>
<dbReference type="InterPro" id="IPR001870">
    <property type="entry name" value="B30.2/SPRY"/>
</dbReference>
<sequence length="189" mass="21453">MSNNSCLKQFHTDFQRITLDPNTVHQYLLLSEENRAAECSSKPQPYPDHPEIFDGWCQVLGRESLRGRSYWEVELGGDGVFISVSYKSIGRKGRGVECRFGCNSESWNLYWTPKSLLFWFNNKETELPGASRGSRIGVYVDRGAGILSFYSVSHTMSLIHSIRTSFTEPLYPGFTLCSSSRVKICDVTE</sequence>
<dbReference type="Pfam" id="PF13765">
    <property type="entry name" value="PRY"/>
    <property type="match status" value="1"/>
</dbReference>
<dbReference type="PRINTS" id="PR01407">
    <property type="entry name" value="BUTYPHLNCDUF"/>
</dbReference>
<dbReference type="GO" id="GO:0008270">
    <property type="term" value="F:zinc ion binding"/>
    <property type="evidence" value="ECO:0007669"/>
    <property type="project" value="UniProtKB-KW"/>
</dbReference>
<dbReference type="OrthoDB" id="9903688at2759"/>
<keyword evidence="2" id="KW-0863">Zinc-finger</keyword>
<dbReference type="InterPro" id="IPR013320">
    <property type="entry name" value="ConA-like_dom_sf"/>
</dbReference>
<feature type="domain" description="B30.2/SPRY" evidence="4">
    <location>
        <begin position="1"/>
        <end position="189"/>
    </location>
</feature>
<dbReference type="PANTHER" id="PTHR25465:SF5">
    <property type="entry name" value="E3 UBIQUITIN_ISG15 LIGASE TRIM25-RELATED"/>
    <property type="match status" value="1"/>
</dbReference>
<dbReference type="InterPro" id="IPR003879">
    <property type="entry name" value="Butyrophylin_SPRY"/>
</dbReference>
<dbReference type="InterPro" id="IPR051051">
    <property type="entry name" value="E3_ubiq-ligase_TRIM/RNF"/>
</dbReference>
<dbReference type="InterPro" id="IPR006574">
    <property type="entry name" value="PRY"/>
</dbReference>